<gene>
    <name evidence="1" type="ORF">BEMITA_LOCUS7929</name>
</gene>
<proteinExistence type="predicted"/>
<organism evidence="1 2">
    <name type="scientific">Bemisia tabaci</name>
    <name type="common">Sweetpotato whitefly</name>
    <name type="synonym">Aleurodes tabaci</name>
    <dbReference type="NCBI Taxonomy" id="7038"/>
    <lineage>
        <taxon>Eukaryota</taxon>
        <taxon>Metazoa</taxon>
        <taxon>Ecdysozoa</taxon>
        <taxon>Arthropoda</taxon>
        <taxon>Hexapoda</taxon>
        <taxon>Insecta</taxon>
        <taxon>Pterygota</taxon>
        <taxon>Neoptera</taxon>
        <taxon>Paraneoptera</taxon>
        <taxon>Hemiptera</taxon>
        <taxon>Sternorrhyncha</taxon>
        <taxon>Aleyrodoidea</taxon>
        <taxon>Aleyrodidae</taxon>
        <taxon>Aleyrodinae</taxon>
        <taxon>Bemisia</taxon>
    </lineage>
</organism>
<dbReference type="AlphaFoldDB" id="A0A9P0F4V6"/>
<evidence type="ECO:0000313" key="2">
    <source>
        <dbReference type="Proteomes" id="UP001152759"/>
    </source>
</evidence>
<sequence length="259" mass="29808">MSSIEADPRCLRLNVLRGAQRTRCVLCPLELGVTRLSIDGRVNIFVNKYIYIPEGARSCPNHLDEYGFILEDFVPQLVYVNRPYVIQGDQLRSFMQGLRKAANAAAKISVDENSYSDDDFTVLTRTTKQQFENLYTYGDPIPIQVKNANYVRNVSQKDLLIFLCKMTYDLALAFRVLGSHISAPDLSQLFQVREVNYSLRVARPLFDNPARTSYRFHSVVVRVKRRWNLLSPGLADASLETNLFKSRVKDYVLKYYVPY</sequence>
<accession>A0A9P0F4V6</accession>
<keyword evidence="2" id="KW-1185">Reference proteome</keyword>
<name>A0A9P0F4V6_BEMTA</name>
<evidence type="ECO:0000313" key="1">
    <source>
        <dbReference type="EMBL" id="CAH0389057.1"/>
    </source>
</evidence>
<protein>
    <submittedName>
        <fullName evidence="1">Uncharacterized protein</fullName>
    </submittedName>
</protein>
<dbReference type="Proteomes" id="UP001152759">
    <property type="component" value="Chromosome 4"/>
</dbReference>
<reference evidence="1" key="1">
    <citation type="submission" date="2021-12" db="EMBL/GenBank/DDBJ databases">
        <authorList>
            <person name="King R."/>
        </authorList>
    </citation>
    <scope>NUCLEOTIDE SEQUENCE</scope>
</reference>
<dbReference type="EMBL" id="OU963865">
    <property type="protein sequence ID" value="CAH0389057.1"/>
    <property type="molecule type" value="Genomic_DNA"/>
</dbReference>